<evidence type="ECO:0000313" key="2">
    <source>
        <dbReference type="Proteomes" id="UP000828048"/>
    </source>
</evidence>
<comment type="caution">
    <text evidence="1">The sequence shown here is derived from an EMBL/GenBank/DDBJ whole genome shotgun (WGS) entry which is preliminary data.</text>
</comment>
<proteinExistence type="predicted"/>
<gene>
    <name evidence="1" type="ORF">Vadar_004847</name>
</gene>
<dbReference type="EMBL" id="CM037160">
    <property type="protein sequence ID" value="KAH7839485.1"/>
    <property type="molecule type" value="Genomic_DNA"/>
</dbReference>
<organism evidence="1 2">
    <name type="scientific">Vaccinium darrowii</name>
    <dbReference type="NCBI Taxonomy" id="229202"/>
    <lineage>
        <taxon>Eukaryota</taxon>
        <taxon>Viridiplantae</taxon>
        <taxon>Streptophyta</taxon>
        <taxon>Embryophyta</taxon>
        <taxon>Tracheophyta</taxon>
        <taxon>Spermatophyta</taxon>
        <taxon>Magnoliopsida</taxon>
        <taxon>eudicotyledons</taxon>
        <taxon>Gunneridae</taxon>
        <taxon>Pentapetalae</taxon>
        <taxon>asterids</taxon>
        <taxon>Ericales</taxon>
        <taxon>Ericaceae</taxon>
        <taxon>Vaccinioideae</taxon>
        <taxon>Vaccinieae</taxon>
        <taxon>Vaccinium</taxon>
    </lineage>
</organism>
<keyword evidence="2" id="KW-1185">Reference proteome</keyword>
<accession>A0ACB7XFT2</accession>
<protein>
    <submittedName>
        <fullName evidence="1">Uncharacterized protein</fullName>
    </submittedName>
</protein>
<dbReference type="Proteomes" id="UP000828048">
    <property type="component" value="Chromosome 10"/>
</dbReference>
<reference evidence="1 2" key="1">
    <citation type="journal article" date="2021" name="Hortic Res">
        <title>High-quality reference genome and annotation aids understanding of berry development for evergreen blueberry (Vaccinium darrowii).</title>
        <authorList>
            <person name="Yu J."/>
            <person name="Hulse-Kemp A.M."/>
            <person name="Babiker E."/>
            <person name="Staton M."/>
        </authorList>
    </citation>
    <scope>NUCLEOTIDE SEQUENCE [LARGE SCALE GENOMIC DNA]</scope>
    <source>
        <strain evidence="2">cv. NJ 8807/NJ 8810</strain>
        <tissue evidence="1">Young leaf</tissue>
    </source>
</reference>
<sequence>MFLKVSKWAHLRKGLVFGRALSYPYMLYCSNISKLSLDEYPLVPYARICKYSGWFTICLQDVNTGNDIYVLEFFLSSRSKDNENILTTLSFILGTMERNFKTFRLASGKGLGELMPIEVIYFQNDQKIHSVEKIQATRDFSVSSIPSSVQSSASVANKRPRFRDANMVTSKAKYDHPFSNFDLSFDSDPSFEQSSTSVANTRPGFQNSNMVIIIAEYASMEEVFKLSLPCRLVELQQEVTERLMLEAGNFRAIYEDEEDGPVLIASDEDLQTYVNDSMSQGNTPRVVLELKEPATNLNPTN</sequence>
<name>A0ACB7XFT2_9ERIC</name>
<evidence type="ECO:0000313" key="1">
    <source>
        <dbReference type="EMBL" id="KAH7839485.1"/>
    </source>
</evidence>